<name>A0A812PNB9_9DINO</name>
<comment type="caution">
    <text evidence="3">The sequence shown here is derived from an EMBL/GenBank/DDBJ whole genome shotgun (WGS) entry which is preliminary data.</text>
</comment>
<feature type="non-terminal residue" evidence="3">
    <location>
        <position position="1"/>
    </location>
</feature>
<evidence type="ECO:0000259" key="2">
    <source>
        <dbReference type="PROSITE" id="PS50234"/>
    </source>
</evidence>
<evidence type="ECO:0000313" key="4">
    <source>
        <dbReference type="Proteomes" id="UP000601435"/>
    </source>
</evidence>
<evidence type="ECO:0000256" key="1">
    <source>
        <dbReference type="SAM" id="MobiDB-lite"/>
    </source>
</evidence>
<feature type="non-terminal residue" evidence="3">
    <location>
        <position position="359"/>
    </location>
</feature>
<feature type="domain" description="VWFA" evidence="2">
    <location>
        <begin position="137"/>
        <end position="329"/>
    </location>
</feature>
<feature type="region of interest" description="Disordered" evidence="1">
    <location>
        <begin position="1"/>
        <end position="26"/>
    </location>
</feature>
<dbReference type="OrthoDB" id="426042at2759"/>
<dbReference type="SMART" id="SM00327">
    <property type="entry name" value="VWA"/>
    <property type="match status" value="1"/>
</dbReference>
<dbReference type="InterPro" id="IPR002035">
    <property type="entry name" value="VWF_A"/>
</dbReference>
<dbReference type="CDD" id="cd00198">
    <property type="entry name" value="vWFA"/>
    <property type="match status" value="1"/>
</dbReference>
<evidence type="ECO:0000313" key="3">
    <source>
        <dbReference type="EMBL" id="CAE7368688.1"/>
    </source>
</evidence>
<dbReference type="Proteomes" id="UP000601435">
    <property type="component" value="Unassembled WGS sequence"/>
</dbReference>
<dbReference type="InterPro" id="IPR036465">
    <property type="entry name" value="vWFA_dom_sf"/>
</dbReference>
<dbReference type="SUPFAM" id="SSF53300">
    <property type="entry name" value="vWA-like"/>
    <property type="match status" value="1"/>
</dbReference>
<accession>A0A812PNB9</accession>
<dbReference type="Pfam" id="PF13519">
    <property type="entry name" value="VWA_2"/>
    <property type="match status" value="1"/>
</dbReference>
<dbReference type="EMBL" id="CAJNJA010015780">
    <property type="protein sequence ID" value="CAE7368688.1"/>
    <property type="molecule type" value="Genomic_DNA"/>
</dbReference>
<gene>
    <name evidence="3" type="ORF">SNEC2469_LOCUS9879</name>
</gene>
<sequence>ALCRVGRTTRQSSEPKPCEGATPVGHRQPWLATRNSAESEERILSQLRIASLRLRQALFKMEHQAARRCIAASLAERMMWPQSGWMLACLRLSVVAAQVTVTFRPHWVHVLPGRATEQAVVLDVLAPEVTGRPPAQELALLLDVSLSMAEGGKLDLAKAVAERIIRSLRPEDRIHLISCQSFARLEFQHGSLEMKEQLLQKLRQLSAKSATATRQIDGSLVDQDISNISDGLRFAEHILVGALATPRTNTTRKAMVFSDGLFTGPSSRNDAFLDAIAAAKVAGFSTSIVGLGAGRAMNRWLLEEAAEAGHGEFLALSSPSSIDKAVAMAGPGHYPTFAFDVELRLAISHGARLLRSYGH</sequence>
<dbReference type="Gene3D" id="3.40.50.410">
    <property type="entry name" value="von Willebrand factor, type A domain"/>
    <property type="match status" value="1"/>
</dbReference>
<keyword evidence="4" id="KW-1185">Reference proteome</keyword>
<organism evidence="3 4">
    <name type="scientific">Symbiodinium necroappetens</name>
    <dbReference type="NCBI Taxonomy" id="1628268"/>
    <lineage>
        <taxon>Eukaryota</taxon>
        <taxon>Sar</taxon>
        <taxon>Alveolata</taxon>
        <taxon>Dinophyceae</taxon>
        <taxon>Suessiales</taxon>
        <taxon>Symbiodiniaceae</taxon>
        <taxon>Symbiodinium</taxon>
    </lineage>
</organism>
<reference evidence="3" key="1">
    <citation type="submission" date="2021-02" db="EMBL/GenBank/DDBJ databases">
        <authorList>
            <person name="Dougan E. K."/>
            <person name="Rhodes N."/>
            <person name="Thang M."/>
            <person name="Chan C."/>
        </authorList>
    </citation>
    <scope>NUCLEOTIDE SEQUENCE</scope>
</reference>
<proteinExistence type="predicted"/>
<dbReference type="PROSITE" id="PS50234">
    <property type="entry name" value="VWFA"/>
    <property type="match status" value="1"/>
</dbReference>
<dbReference type="AlphaFoldDB" id="A0A812PNB9"/>
<protein>
    <recommendedName>
        <fullName evidence="2">VWFA domain-containing protein</fullName>
    </recommendedName>
</protein>